<sequence>MKINNVMTSAIAALTLGLGTSAMANTLQDPQEQEFQEMQQQAEAPLSDAAITAQVQSALMSIDGGMNVTVETSEGVVTLSGSVTSDEQSAALERATRSVQGVQDVRNDLEIES</sequence>
<evidence type="ECO:0000259" key="2">
    <source>
        <dbReference type="PROSITE" id="PS50914"/>
    </source>
</evidence>
<organism evidence="3 4">
    <name type="scientific">Pseudidiomarina sediminum</name>
    <dbReference type="NCBI Taxonomy" id="431675"/>
    <lineage>
        <taxon>Bacteria</taxon>
        <taxon>Pseudomonadati</taxon>
        <taxon>Pseudomonadota</taxon>
        <taxon>Gammaproteobacteria</taxon>
        <taxon>Alteromonadales</taxon>
        <taxon>Idiomarinaceae</taxon>
        <taxon>Pseudidiomarina</taxon>
    </lineage>
</organism>
<keyword evidence="1" id="KW-0732">Signal</keyword>
<accession>A0A432Z4D4</accession>
<dbReference type="PANTHER" id="PTHR34606">
    <property type="entry name" value="BON DOMAIN-CONTAINING PROTEIN"/>
    <property type="match status" value="1"/>
</dbReference>
<protein>
    <submittedName>
        <fullName evidence="3">BON domain-containing protein</fullName>
    </submittedName>
</protein>
<dbReference type="RefSeq" id="WP_051206962.1">
    <property type="nucleotide sequence ID" value="NZ_JAHVIQ010000001.1"/>
</dbReference>
<keyword evidence="4" id="KW-1185">Reference proteome</keyword>
<dbReference type="Proteomes" id="UP000287022">
    <property type="component" value="Unassembled WGS sequence"/>
</dbReference>
<comment type="caution">
    <text evidence="3">The sequence shown here is derived from an EMBL/GenBank/DDBJ whole genome shotgun (WGS) entry which is preliminary data.</text>
</comment>
<dbReference type="PROSITE" id="PS50914">
    <property type="entry name" value="BON"/>
    <property type="match status" value="1"/>
</dbReference>
<evidence type="ECO:0000256" key="1">
    <source>
        <dbReference type="SAM" id="SignalP"/>
    </source>
</evidence>
<evidence type="ECO:0000313" key="3">
    <source>
        <dbReference type="EMBL" id="RUO72703.1"/>
    </source>
</evidence>
<dbReference type="STRING" id="1122124.GCA_000423165_02295"/>
<feature type="domain" description="BON" evidence="2">
    <location>
        <begin position="47"/>
        <end position="113"/>
    </location>
</feature>
<dbReference type="InterPro" id="IPR007055">
    <property type="entry name" value="BON_dom"/>
</dbReference>
<dbReference type="Gene3D" id="3.30.1340.30">
    <property type="match status" value="1"/>
</dbReference>
<dbReference type="PANTHER" id="PTHR34606:SF15">
    <property type="entry name" value="BON DOMAIN-CONTAINING PROTEIN"/>
    <property type="match status" value="1"/>
</dbReference>
<name>A0A432Z4D4_9GAMM</name>
<dbReference type="Pfam" id="PF04972">
    <property type="entry name" value="BON"/>
    <property type="match status" value="1"/>
</dbReference>
<evidence type="ECO:0000313" key="4">
    <source>
        <dbReference type="Proteomes" id="UP000287022"/>
    </source>
</evidence>
<feature type="chain" id="PRO_5019289099" evidence="1">
    <location>
        <begin position="25"/>
        <end position="113"/>
    </location>
</feature>
<feature type="signal peptide" evidence="1">
    <location>
        <begin position="1"/>
        <end position="24"/>
    </location>
</feature>
<reference evidence="4" key="1">
    <citation type="journal article" date="2018" name="Front. Microbiol.">
        <title>Genome-Based Analysis Reveals the Taxonomy and Diversity of the Family Idiomarinaceae.</title>
        <authorList>
            <person name="Liu Y."/>
            <person name="Lai Q."/>
            <person name="Shao Z."/>
        </authorList>
    </citation>
    <scope>NUCLEOTIDE SEQUENCE [LARGE SCALE GENOMIC DNA]</scope>
    <source>
        <strain evidence="4">c121</strain>
    </source>
</reference>
<dbReference type="InterPro" id="IPR051686">
    <property type="entry name" value="Lipoprotein_DolP"/>
</dbReference>
<dbReference type="EMBL" id="PIQE01000002">
    <property type="protein sequence ID" value="RUO72703.1"/>
    <property type="molecule type" value="Genomic_DNA"/>
</dbReference>
<gene>
    <name evidence="3" type="ORF">CWI80_09175</name>
</gene>
<proteinExistence type="predicted"/>
<dbReference type="AlphaFoldDB" id="A0A432Z4D4"/>